<sequence>MKGANWLFFTSSSSKQEVKDKERILGCACPNQRHCNNFTTRGFVTYFHKSQATIEIPVSVHISTDFIKTISAPSPTATVLIPISIAPCPPVSIGASRPSPIFTDSTTTSTTTIEPLVSINATDAGAGASIFTTVHSTPPISFLRHNNPNMIFGDDDDFAGFTCSPFNIRTKSDDEALVTRGQLKEIHEKLEFLLHATKISSIDDYSQATVKSILETLTKEYSANLEKMNKVVDASTIVCNNTTEKFDKLITDAQVFIEKFKRSFESNIAKANEVISSVGSTLKTKKIQDDLAMERKIMDVLSIKIEKVKVLTVKIVNAEKQVNDLLFEKAAMKSYIVDITGMLSYIIETRDSMITIMVKNNVAERNHGFTNGIKHFIYFA</sequence>
<reference evidence="1" key="1">
    <citation type="submission" date="2023-04" db="EMBL/GenBank/DDBJ databases">
        <authorList>
            <person name="Vijverberg K."/>
            <person name="Xiong W."/>
            <person name="Schranz E."/>
        </authorList>
    </citation>
    <scope>NUCLEOTIDE SEQUENCE</scope>
</reference>
<name>A0AA35UYN9_LACSI</name>
<evidence type="ECO:0000313" key="2">
    <source>
        <dbReference type="Proteomes" id="UP001177003"/>
    </source>
</evidence>
<dbReference type="EMBL" id="OX465086">
    <property type="protein sequence ID" value="CAI9263391.1"/>
    <property type="molecule type" value="Genomic_DNA"/>
</dbReference>
<protein>
    <submittedName>
        <fullName evidence="1">Uncharacterized protein</fullName>
    </submittedName>
</protein>
<accession>A0AA35UYN9</accession>
<evidence type="ECO:0000313" key="1">
    <source>
        <dbReference type="EMBL" id="CAI9263391.1"/>
    </source>
</evidence>
<gene>
    <name evidence="1" type="ORF">LSALG_LOCUS4084</name>
</gene>
<dbReference type="Proteomes" id="UP001177003">
    <property type="component" value="Chromosome 0"/>
</dbReference>
<proteinExistence type="predicted"/>
<organism evidence="1 2">
    <name type="scientific">Lactuca saligna</name>
    <name type="common">Willowleaf lettuce</name>
    <dbReference type="NCBI Taxonomy" id="75948"/>
    <lineage>
        <taxon>Eukaryota</taxon>
        <taxon>Viridiplantae</taxon>
        <taxon>Streptophyta</taxon>
        <taxon>Embryophyta</taxon>
        <taxon>Tracheophyta</taxon>
        <taxon>Spermatophyta</taxon>
        <taxon>Magnoliopsida</taxon>
        <taxon>eudicotyledons</taxon>
        <taxon>Gunneridae</taxon>
        <taxon>Pentapetalae</taxon>
        <taxon>asterids</taxon>
        <taxon>campanulids</taxon>
        <taxon>Asterales</taxon>
        <taxon>Asteraceae</taxon>
        <taxon>Cichorioideae</taxon>
        <taxon>Cichorieae</taxon>
        <taxon>Lactucinae</taxon>
        <taxon>Lactuca</taxon>
    </lineage>
</organism>
<dbReference type="AlphaFoldDB" id="A0AA35UYN9"/>
<keyword evidence="2" id="KW-1185">Reference proteome</keyword>